<evidence type="ECO:0000259" key="3">
    <source>
        <dbReference type="Pfam" id="PF14417"/>
    </source>
</evidence>
<dbReference type="InterPro" id="IPR047718">
    <property type="entry name" value="RsbA-like_anti_sig"/>
</dbReference>
<dbReference type="Proteomes" id="UP000054375">
    <property type="component" value="Unassembled WGS sequence"/>
</dbReference>
<dbReference type="PANTHER" id="PTHR35526">
    <property type="entry name" value="ANTI-SIGMA-F FACTOR RSBW-RELATED"/>
    <property type="match status" value="1"/>
</dbReference>
<organism evidence="4 5">
    <name type="scientific">Streptomyces griseorubiginosus</name>
    <dbReference type="NCBI Taxonomy" id="67304"/>
    <lineage>
        <taxon>Bacteria</taxon>
        <taxon>Bacillati</taxon>
        <taxon>Actinomycetota</taxon>
        <taxon>Actinomycetes</taxon>
        <taxon>Kitasatosporales</taxon>
        <taxon>Streptomycetaceae</taxon>
        <taxon>Streptomyces</taxon>
    </lineage>
</organism>
<dbReference type="PANTHER" id="PTHR35526:SF3">
    <property type="entry name" value="ANTI-SIGMA-F FACTOR RSBW"/>
    <property type="match status" value="1"/>
</dbReference>
<dbReference type="NCBIfam" id="NF041045">
    <property type="entry name" value="RsbA_anti_sig"/>
    <property type="match status" value="1"/>
</dbReference>
<dbReference type="SUPFAM" id="SSF55874">
    <property type="entry name" value="ATPase domain of HSP90 chaperone/DNA topoisomerase II/histidine kinase"/>
    <property type="match status" value="1"/>
</dbReference>
<dbReference type="GO" id="GO:0004674">
    <property type="term" value="F:protein serine/threonine kinase activity"/>
    <property type="evidence" value="ECO:0007669"/>
    <property type="project" value="UniProtKB-KW"/>
</dbReference>
<dbReference type="InterPro" id="IPR025847">
    <property type="entry name" value="MEDS_domain"/>
</dbReference>
<dbReference type="InterPro" id="IPR003594">
    <property type="entry name" value="HATPase_dom"/>
</dbReference>
<dbReference type="Pfam" id="PF14417">
    <property type="entry name" value="MEDS"/>
    <property type="match status" value="1"/>
</dbReference>
<dbReference type="InterPro" id="IPR050267">
    <property type="entry name" value="Anti-sigma-factor_SerPK"/>
</dbReference>
<protein>
    <submittedName>
        <fullName evidence="4">Antirepressor</fullName>
    </submittedName>
</protein>
<dbReference type="CDD" id="cd16936">
    <property type="entry name" value="HATPase_RsbW-like"/>
    <property type="match status" value="1"/>
</dbReference>
<reference evidence="4 5" key="1">
    <citation type="submission" date="2015-10" db="EMBL/GenBank/DDBJ databases">
        <title>Draft genome sequence of Streptomyces griseorubiginosus DSM 40469, type strain for the species Streptomyces griseorubiginosus.</title>
        <authorList>
            <person name="Ruckert C."/>
            <person name="Winkler A."/>
            <person name="Kalinowski J."/>
            <person name="Kampfer P."/>
            <person name="Glaeser S."/>
        </authorList>
    </citation>
    <scope>NUCLEOTIDE SEQUENCE [LARGE SCALE GENOMIC DNA]</scope>
    <source>
        <strain evidence="4 5">DSM 40469</strain>
    </source>
</reference>
<accession>A0A101RSH1</accession>
<keyword evidence="1" id="KW-0418">Kinase</keyword>
<dbReference type="Gene3D" id="3.30.565.10">
    <property type="entry name" value="Histidine kinase-like ATPase, C-terminal domain"/>
    <property type="match status" value="1"/>
</dbReference>
<keyword evidence="1" id="KW-0723">Serine/threonine-protein kinase</keyword>
<proteinExistence type="predicted"/>
<dbReference type="Pfam" id="PF13581">
    <property type="entry name" value="HATPase_c_2"/>
    <property type="match status" value="1"/>
</dbReference>
<name>A0A101RSH1_9ACTN</name>
<keyword evidence="5" id="KW-1185">Reference proteome</keyword>
<evidence type="ECO:0000313" key="4">
    <source>
        <dbReference type="EMBL" id="KUN60950.1"/>
    </source>
</evidence>
<feature type="domain" description="MEDS" evidence="3">
    <location>
        <begin position="18"/>
        <end position="163"/>
    </location>
</feature>
<dbReference type="AlphaFoldDB" id="A0A101RSH1"/>
<gene>
    <name evidence="4" type="ORF">AQJ54_34755</name>
</gene>
<dbReference type="InterPro" id="IPR036890">
    <property type="entry name" value="HATPase_C_sf"/>
</dbReference>
<dbReference type="EMBL" id="LMWV01000030">
    <property type="protein sequence ID" value="KUN60950.1"/>
    <property type="molecule type" value="Genomic_DNA"/>
</dbReference>
<comment type="caution">
    <text evidence="4">The sequence shown here is derived from an EMBL/GenBank/DDBJ whole genome shotgun (WGS) entry which is preliminary data.</text>
</comment>
<sequence>MTSSPPRTDTPPPGEGYRHELYPYRSGEEFLEGTVGFIQEALDGGEAVVVAVPESKATLLRAEVPDDGAVQYVDTSPLAHHPGRLIGAWQEWIREYTAQGRLVRGIGESPWAEARSPSEVEELRYHEWLLNKAFADGPAWWLLCPYDLAGEQAAVEQMARCHPEIRADGRTTPSTDFDPQAPFDFVPLTHPCDPYDEFAYSTGDLPALRDKITACAEQLGLQGHRLRELHLAATEVAANSIRYGGGQGVLRTWTENRRLVCEFWDAGYISDPLVGRSKPPHTQMGGRGLWLVHQLCDMVEIRSTPKTGTTIRLHTELPPDGAV</sequence>
<keyword evidence="1" id="KW-0808">Transferase</keyword>
<evidence type="ECO:0000256" key="1">
    <source>
        <dbReference type="ARBA" id="ARBA00022527"/>
    </source>
</evidence>
<feature type="domain" description="Histidine kinase/HSP90-like ATPase" evidence="2">
    <location>
        <begin position="204"/>
        <end position="313"/>
    </location>
</feature>
<dbReference type="RefSeq" id="WP_062244229.1">
    <property type="nucleotide sequence ID" value="NZ_JBIBHB010000013.1"/>
</dbReference>
<evidence type="ECO:0000313" key="5">
    <source>
        <dbReference type="Proteomes" id="UP000054375"/>
    </source>
</evidence>
<evidence type="ECO:0000259" key="2">
    <source>
        <dbReference type="Pfam" id="PF13581"/>
    </source>
</evidence>